<gene>
    <name evidence="7" type="ORF">G210_3390</name>
</gene>
<feature type="domain" description="Homeobox" evidence="6">
    <location>
        <begin position="107"/>
        <end position="170"/>
    </location>
</feature>
<dbReference type="GO" id="GO:0006355">
    <property type="term" value="P:regulation of DNA-templated transcription"/>
    <property type="evidence" value="ECO:0007669"/>
    <property type="project" value="InterPro"/>
</dbReference>
<dbReference type="SUPFAM" id="SSF46689">
    <property type="entry name" value="Homeodomain-like"/>
    <property type="match status" value="1"/>
</dbReference>
<dbReference type="AlphaFoldDB" id="M3J392"/>
<organism evidence="7 8">
    <name type="scientific">Candida maltosa (strain Xu316)</name>
    <name type="common">Yeast</name>
    <dbReference type="NCBI Taxonomy" id="1245528"/>
    <lineage>
        <taxon>Eukaryota</taxon>
        <taxon>Fungi</taxon>
        <taxon>Dikarya</taxon>
        <taxon>Ascomycota</taxon>
        <taxon>Saccharomycotina</taxon>
        <taxon>Pichiomycetes</taxon>
        <taxon>Debaryomycetaceae</taxon>
        <taxon>Candida/Lodderomyces clade</taxon>
        <taxon>Candida</taxon>
    </lineage>
</organism>
<keyword evidence="1 4" id="KW-0238">DNA-binding</keyword>
<dbReference type="InterPro" id="IPR008422">
    <property type="entry name" value="KN_HD"/>
</dbReference>
<dbReference type="PROSITE" id="PS50071">
    <property type="entry name" value="HOMEOBOX_2"/>
    <property type="match status" value="1"/>
</dbReference>
<reference evidence="7 8" key="1">
    <citation type="submission" date="2013-02" db="EMBL/GenBank/DDBJ databases">
        <title>Genome sequence of Candida maltosa Xu316, a potential industrial strain for xylitol and ethanol production.</title>
        <authorList>
            <person name="Yu J."/>
            <person name="Wang Q."/>
            <person name="Geng X."/>
            <person name="Bao W."/>
            <person name="He P."/>
            <person name="Cai J."/>
        </authorList>
    </citation>
    <scope>NUCLEOTIDE SEQUENCE [LARGE SCALE GENOMIC DNA]</scope>
    <source>
        <strain evidence="8">Xu316</strain>
    </source>
</reference>
<dbReference type="InterPro" id="IPR009057">
    <property type="entry name" value="Homeodomain-like_sf"/>
</dbReference>
<evidence type="ECO:0000256" key="1">
    <source>
        <dbReference type="ARBA" id="ARBA00023125"/>
    </source>
</evidence>
<dbReference type="eggNOG" id="KOG0773">
    <property type="taxonomic scope" value="Eukaryota"/>
</dbReference>
<dbReference type="Pfam" id="PF05920">
    <property type="entry name" value="Homeobox_KN"/>
    <property type="match status" value="1"/>
</dbReference>
<keyword evidence="8" id="KW-1185">Reference proteome</keyword>
<proteinExistence type="predicted"/>
<dbReference type="HOGENOM" id="CLU_091806_1_0_1"/>
<dbReference type="GO" id="GO:0003677">
    <property type="term" value="F:DNA binding"/>
    <property type="evidence" value="ECO:0007669"/>
    <property type="project" value="UniProtKB-UniRule"/>
</dbReference>
<dbReference type="OMA" id="RISMQKV"/>
<sequence>MAANSETLKNVNNRLLNQTASLSAYPVFDPKKVELDVEKSIKKVTSIVNSKNLTDEDKELIKSIHTHAKVIYEILSERISMQKVSVQSLKVIENRSTQEPNSFLNDAADKKKTKGLTKEQLHILEGWFQENKAHPYSQKDQTELLMQTTKLTKSQVQNISNRRRKEKNAKISPELATLLS</sequence>
<dbReference type="Gene3D" id="1.10.10.60">
    <property type="entry name" value="Homeodomain-like"/>
    <property type="match status" value="1"/>
</dbReference>
<comment type="subcellular location">
    <subcellularLocation>
        <location evidence="4">Nucleus</location>
    </subcellularLocation>
</comment>
<dbReference type="STRING" id="1245528.M3J392"/>
<evidence type="ECO:0000256" key="4">
    <source>
        <dbReference type="PROSITE-ProRule" id="PRU00108"/>
    </source>
</evidence>
<dbReference type="SMART" id="SM00389">
    <property type="entry name" value="HOX"/>
    <property type="match status" value="1"/>
</dbReference>
<evidence type="ECO:0000256" key="5">
    <source>
        <dbReference type="SAM" id="MobiDB-lite"/>
    </source>
</evidence>
<feature type="DNA-binding region" description="Homeobox" evidence="4">
    <location>
        <begin position="109"/>
        <end position="171"/>
    </location>
</feature>
<comment type="caution">
    <text evidence="7">The sequence shown here is derived from an EMBL/GenBank/DDBJ whole genome shotgun (WGS) entry which is preliminary data.</text>
</comment>
<dbReference type="EMBL" id="AOGT01002035">
    <property type="protein sequence ID" value="EMG46363.1"/>
    <property type="molecule type" value="Genomic_DNA"/>
</dbReference>
<evidence type="ECO:0000313" key="8">
    <source>
        <dbReference type="Proteomes" id="UP000011777"/>
    </source>
</evidence>
<keyword evidence="2 4" id="KW-0371">Homeobox</keyword>
<evidence type="ECO:0000313" key="7">
    <source>
        <dbReference type="EMBL" id="EMG46363.1"/>
    </source>
</evidence>
<evidence type="ECO:0000259" key="6">
    <source>
        <dbReference type="PROSITE" id="PS50071"/>
    </source>
</evidence>
<dbReference type="GO" id="GO:0005634">
    <property type="term" value="C:nucleus"/>
    <property type="evidence" value="ECO:0007669"/>
    <property type="project" value="UniProtKB-SubCell"/>
</dbReference>
<evidence type="ECO:0000256" key="3">
    <source>
        <dbReference type="ARBA" id="ARBA00023242"/>
    </source>
</evidence>
<name>M3J392_CANMX</name>
<protein>
    <submittedName>
        <fullName evidence="7">Mating-type-like protein ALPHA2</fullName>
    </submittedName>
</protein>
<feature type="region of interest" description="Disordered" evidence="5">
    <location>
        <begin position="156"/>
        <end position="180"/>
    </location>
</feature>
<keyword evidence="3 4" id="KW-0539">Nucleus</keyword>
<dbReference type="InterPro" id="IPR001356">
    <property type="entry name" value="HD"/>
</dbReference>
<dbReference type="CDD" id="cd00086">
    <property type="entry name" value="homeodomain"/>
    <property type="match status" value="1"/>
</dbReference>
<dbReference type="Proteomes" id="UP000011777">
    <property type="component" value="Unassembled WGS sequence"/>
</dbReference>
<evidence type="ECO:0000256" key="2">
    <source>
        <dbReference type="ARBA" id="ARBA00023155"/>
    </source>
</evidence>
<accession>M3J392</accession>
<dbReference type="OrthoDB" id="10056939at2759"/>